<dbReference type="Proteomes" id="UP000037136">
    <property type="component" value="Unassembled WGS sequence"/>
</dbReference>
<accession>A0A2A9PGX0</accession>
<organism evidence="1 2">
    <name type="scientific">Ophiocordyceps unilateralis</name>
    <name type="common">Zombie-ant fungus</name>
    <name type="synonym">Torrubia unilateralis</name>
    <dbReference type="NCBI Taxonomy" id="268505"/>
    <lineage>
        <taxon>Eukaryota</taxon>
        <taxon>Fungi</taxon>
        <taxon>Dikarya</taxon>
        <taxon>Ascomycota</taxon>
        <taxon>Pezizomycotina</taxon>
        <taxon>Sordariomycetes</taxon>
        <taxon>Hypocreomycetidae</taxon>
        <taxon>Hypocreales</taxon>
        <taxon>Ophiocordycipitaceae</taxon>
        <taxon>Ophiocordyceps</taxon>
    </lineage>
</organism>
<dbReference type="EMBL" id="LAZP02000153">
    <property type="protein sequence ID" value="PFH60076.1"/>
    <property type="molecule type" value="Genomic_DNA"/>
</dbReference>
<gene>
    <name evidence="1" type="ORF">XA68_11494</name>
</gene>
<protein>
    <submittedName>
        <fullName evidence="1">Uncharacterized protein</fullName>
    </submittedName>
</protein>
<proteinExistence type="predicted"/>
<evidence type="ECO:0000313" key="1">
    <source>
        <dbReference type="EMBL" id="PFH60076.1"/>
    </source>
</evidence>
<dbReference type="AlphaFoldDB" id="A0A2A9PGX0"/>
<keyword evidence="2" id="KW-1185">Reference proteome</keyword>
<sequence>MTLNLPDVERVQLSLTPQQDVGSAATDVSNDHGTPNMLLLAYTDLVPIDSATDLNSMREDFQTWNAWELGQAEVQVDGHVKAGDLPADDSIVSRIARTNFRSKAIEFFRATSQAWLVPTDNFTVKRPVEATEASANGAISSELQSLVKESQLQDQFGVGLHTIKDRVDVKTENKYFFTHLVYQYNRSSKTIRPVVRDISFIVKKAGEKKSGNKVAVEIAFTAMTYDFDLTFWRGNRHKGAAAIKKGEPIRKQMSFDFLNFE</sequence>
<dbReference type="OrthoDB" id="4719947at2759"/>
<reference evidence="1 2" key="1">
    <citation type="journal article" date="2015" name="BMC Genomics">
        <title>Gene expression during zombie ant biting behavior reflects the complexity underlying fungal parasitic behavioral manipulation.</title>
        <authorList>
            <person name="de Bekker C."/>
            <person name="Ohm R.A."/>
            <person name="Loreto R.G."/>
            <person name="Sebastian A."/>
            <person name="Albert I."/>
            <person name="Merrow M."/>
            <person name="Brachmann A."/>
            <person name="Hughes D.P."/>
        </authorList>
    </citation>
    <scope>NUCLEOTIDE SEQUENCE [LARGE SCALE GENOMIC DNA]</scope>
    <source>
        <strain evidence="1 2">SC16a</strain>
    </source>
</reference>
<evidence type="ECO:0000313" key="2">
    <source>
        <dbReference type="Proteomes" id="UP000037136"/>
    </source>
</evidence>
<reference evidence="1 2" key="2">
    <citation type="journal article" date="2017" name="Sci. Rep.">
        <title>Ant-infecting Ophiocordyceps genomes reveal a high diversity of potential behavioral manipulation genes and a possible major role for enterotoxins.</title>
        <authorList>
            <person name="de Bekker C."/>
            <person name="Ohm R.A."/>
            <person name="Evans H.C."/>
            <person name="Brachmann A."/>
            <person name="Hughes D.P."/>
        </authorList>
    </citation>
    <scope>NUCLEOTIDE SEQUENCE [LARGE SCALE GENOMIC DNA]</scope>
    <source>
        <strain evidence="1 2">SC16a</strain>
    </source>
</reference>
<name>A0A2A9PGX0_OPHUN</name>
<comment type="caution">
    <text evidence="1">The sequence shown here is derived from an EMBL/GenBank/DDBJ whole genome shotgun (WGS) entry which is preliminary data.</text>
</comment>